<dbReference type="Gene3D" id="3.90.120.10">
    <property type="entry name" value="DNA Methylase, subunit A, domain 2"/>
    <property type="match status" value="1"/>
</dbReference>
<dbReference type="NCBIfam" id="TIGR00675">
    <property type="entry name" value="dcm"/>
    <property type="match status" value="1"/>
</dbReference>
<comment type="catalytic activity">
    <reaction evidence="5 8">
        <text>a 2'-deoxycytidine in DNA + S-adenosyl-L-methionine = a 5-methyl-2'-deoxycytidine in DNA + S-adenosyl-L-homocysteine + H(+)</text>
        <dbReference type="Rhea" id="RHEA:13681"/>
        <dbReference type="Rhea" id="RHEA-COMP:11369"/>
        <dbReference type="Rhea" id="RHEA-COMP:11370"/>
        <dbReference type="ChEBI" id="CHEBI:15378"/>
        <dbReference type="ChEBI" id="CHEBI:57856"/>
        <dbReference type="ChEBI" id="CHEBI:59789"/>
        <dbReference type="ChEBI" id="CHEBI:85452"/>
        <dbReference type="ChEBI" id="CHEBI:85454"/>
        <dbReference type="EC" id="2.1.1.37"/>
    </reaction>
</comment>
<dbReference type="InterPro" id="IPR029063">
    <property type="entry name" value="SAM-dependent_MTases_sf"/>
</dbReference>
<dbReference type="Pfam" id="PF00145">
    <property type="entry name" value="DNA_methylase"/>
    <property type="match status" value="1"/>
</dbReference>
<keyword evidence="2 6" id="KW-0808">Transferase</keyword>
<dbReference type="InterPro" id="IPR018117">
    <property type="entry name" value="C5_DNA_meth_AS"/>
</dbReference>
<dbReference type="PROSITE" id="PS00095">
    <property type="entry name" value="C5_MTASE_2"/>
    <property type="match status" value="1"/>
</dbReference>
<dbReference type="GO" id="GO:0032259">
    <property type="term" value="P:methylation"/>
    <property type="evidence" value="ECO:0007669"/>
    <property type="project" value="UniProtKB-KW"/>
</dbReference>
<reference evidence="9" key="1">
    <citation type="submission" date="2023-05" db="EMBL/GenBank/DDBJ databases">
        <title>Limnohabitans sp. strain HM2-2 Genome sequencing and assembly.</title>
        <authorList>
            <person name="Jung Y."/>
        </authorList>
    </citation>
    <scope>NUCLEOTIDE SEQUENCE</scope>
    <source>
        <strain evidence="9">HM2-2</strain>
    </source>
</reference>
<evidence type="ECO:0000313" key="9">
    <source>
        <dbReference type="EMBL" id="MDI9235012.1"/>
    </source>
</evidence>
<dbReference type="PROSITE" id="PS00094">
    <property type="entry name" value="C5_MTASE_1"/>
    <property type="match status" value="1"/>
</dbReference>
<evidence type="ECO:0000256" key="7">
    <source>
        <dbReference type="RuleBase" id="RU000416"/>
    </source>
</evidence>
<dbReference type="PROSITE" id="PS51679">
    <property type="entry name" value="SAM_MT_C5"/>
    <property type="match status" value="1"/>
</dbReference>
<keyword evidence="4" id="KW-0680">Restriction system</keyword>
<dbReference type="InterPro" id="IPR001525">
    <property type="entry name" value="C5_MeTfrase"/>
</dbReference>
<dbReference type="Gene3D" id="3.40.50.150">
    <property type="entry name" value="Vaccinia Virus protein VP39"/>
    <property type="match status" value="1"/>
</dbReference>
<evidence type="ECO:0000256" key="6">
    <source>
        <dbReference type="PROSITE-ProRule" id="PRU01016"/>
    </source>
</evidence>
<proteinExistence type="inferred from homology"/>
<keyword evidence="3 6" id="KW-0949">S-adenosyl-L-methionine</keyword>
<dbReference type="EMBL" id="JASGBH010000012">
    <property type="protein sequence ID" value="MDI9235012.1"/>
    <property type="molecule type" value="Genomic_DNA"/>
</dbReference>
<evidence type="ECO:0000256" key="2">
    <source>
        <dbReference type="ARBA" id="ARBA00022679"/>
    </source>
</evidence>
<evidence type="ECO:0000256" key="1">
    <source>
        <dbReference type="ARBA" id="ARBA00022603"/>
    </source>
</evidence>
<comment type="similarity">
    <text evidence="6 7">Belongs to the class I-like SAM-binding methyltransferase superfamily. C5-methyltransferase family.</text>
</comment>
<evidence type="ECO:0000313" key="10">
    <source>
        <dbReference type="Proteomes" id="UP001431902"/>
    </source>
</evidence>
<dbReference type="RefSeq" id="WP_283225356.1">
    <property type="nucleotide sequence ID" value="NZ_JASGBH010000012.1"/>
</dbReference>
<keyword evidence="1 6" id="KW-0489">Methyltransferase</keyword>
<dbReference type="PRINTS" id="PR00105">
    <property type="entry name" value="C5METTRFRASE"/>
</dbReference>
<comment type="caution">
    <text evidence="9">The sequence shown here is derived from an EMBL/GenBank/DDBJ whole genome shotgun (WGS) entry which is preliminary data.</text>
</comment>
<evidence type="ECO:0000256" key="4">
    <source>
        <dbReference type="ARBA" id="ARBA00022747"/>
    </source>
</evidence>
<accession>A0ABT6XA55</accession>
<evidence type="ECO:0000256" key="5">
    <source>
        <dbReference type="ARBA" id="ARBA00047422"/>
    </source>
</evidence>
<feature type="active site" evidence="6">
    <location>
        <position position="93"/>
    </location>
</feature>
<dbReference type="PANTHER" id="PTHR46098:SF1">
    <property type="entry name" value="TRNA (CYTOSINE(38)-C(5))-METHYLTRANSFERASE"/>
    <property type="match status" value="1"/>
</dbReference>
<dbReference type="InterPro" id="IPR031303">
    <property type="entry name" value="C5_meth_CS"/>
</dbReference>
<dbReference type="SUPFAM" id="SSF53335">
    <property type="entry name" value="S-adenosyl-L-methionine-dependent methyltransferases"/>
    <property type="match status" value="1"/>
</dbReference>
<gene>
    <name evidence="9" type="primary">dcm</name>
    <name evidence="9" type="ORF">QLQ16_14325</name>
</gene>
<dbReference type="InterPro" id="IPR050750">
    <property type="entry name" value="C5-MTase"/>
</dbReference>
<organism evidence="9 10">
    <name type="scientific">Limnohabitans lacus</name>
    <dbReference type="NCBI Taxonomy" id="3045173"/>
    <lineage>
        <taxon>Bacteria</taxon>
        <taxon>Pseudomonadati</taxon>
        <taxon>Pseudomonadota</taxon>
        <taxon>Betaproteobacteria</taxon>
        <taxon>Burkholderiales</taxon>
        <taxon>Comamonadaceae</taxon>
        <taxon>Limnohabitans</taxon>
    </lineage>
</organism>
<dbReference type="Proteomes" id="UP001431902">
    <property type="component" value="Unassembled WGS sequence"/>
</dbReference>
<sequence>MANKPTSNSEMTNELRAGALFAGIGGFCVGFREAGIPTEWAVELDSAAVNTYEANIGKGKIVRHGDVPASIIDVSVAGDRLGQVDVLHAGFPCQSFSVAGERKGFNDPRGQLFYQIIRLIKEFGESRPSVLLLENSPNLKIGDGGSWFMELSSQLKKSGYWFRESNAIELDSYDYTYTPQKRKRLFMIAFATNRFKNGKISISPTPHADEKDLSKYIDFDGEIADDSYYLDEDNKYFQMITEKVDDRRSIYQLRKYLVRDKGVNVCPTLTANMGLGGHNVPFIFDKKGLRKLTEFECLKMQGFPFDYFFPSDVSRPKRYQQVGNSVVPPLINIIANSIKEKIESERI</sequence>
<dbReference type="PANTHER" id="PTHR46098">
    <property type="entry name" value="TRNA (CYTOSINE(38)-C(5))-METHYLTRANSFERASE"/>
    <property type="match status" value="1"/>
</dbReference>
<keyword evidence="10" id="KW-1185">Reference proteome</keyword>
<name>A0ABT6XA55_9BURK</name>
<dbReference type="GO" id="GO:0003886">
    <property type="term" value="F:DNA (cytosine-5-)-methyltransferase activity"/>
    <property type="evidence" value="ECO:0007669"/>
    <property type="project" value="UniProtKB-EC"/>
</dbReference>
<protein>
    <recommendedName>
        <fullName evidence="8">Cytosine-specific methyltransferase</fullName>
        <ecNumber evidence="8">2.1.1.37</ecNumber>
    </recommendedName>
</protein>
<evidence type="ECO:0000256" key="8">
    <source>
        <dbReference type="RuleBase" id="RU000417"/>
    </source>
</evidence>
<dbReference type="EC" id="2.1.1.37" evidence="8"/>
<evidence type="ECO:0000256" key="3">
    <source>
        <dbReference type="ARBA" id="ARBA00022691"/>
    </source>
</evidence>